<evidence type="ECO:0000256" key="5">
    <source>
        <dbReference type="ARBA" id="ARBA00023136"/>
    </source>
</evidence>
<dbReference type="CDD" id="cd06580">
    <property type="entry name" value="TM_PBP1_transp_TpRbsC_like"/>
    <property type="match status" value="1"/>
</dbReference>
<feature type="transmembrane region" description="Helical" evidence="6">
    <location>
        <begin position="95"/>
        <end position="116"/>
    </location>
</feature>
<feature type="transmembrane region" description="Helical" evidence="6">
    <location>
        <begin position="251"/>
        <end position="269"/>
    </location>
</feature>
<gene>
    <name evidence="7" type="ORF">HRI96_02645</name>
</gene>
<keyword evidence="2" id="KW-1003">Cell membrane</keyword>
<feature type="transmembrane region" description="Helical" evidence="6">
    <location>
        <begin position="201"/>
        <end position="223"/>
    </location>
</feature>
<comment type="subcellular location">
    <subcellularLocation>
        <location evidence="1">Cell membrane</location>
        <topology evidence="1">Multi-pass membrane protein</topology>
    </subcellularLocation>
</comment>
<dbReference type="PANTHER" id="PTHR43370:SF1">
    <property type="entry name" value="GUANOSINE ABC TRANSPORTER PERMEASE PROTEIN NUPQ"/>
    <property type="match status" value="1"/>
</dbReference>
<accession>A0A975IBV6</accession>
<organism evidence="7 8">
    <name type="scientific">Treponema parvum</name>
    <dbReference type="NCBI Taxonomy" id="138851"/>
    <lineage>
        <taxon>Bacteria</taxon>
        <taxon>Pseudomonadati</taxon>
        <taxon>Spirochaetota</taxon>
        <taxon>Spirochaetia</taxon>
        <taxon>Spirochaetales</taxon>
        <taxon>Treponemataceae</taxon>
        <taxon>Treponema</taxon>
    </lineage>
</organism>
<name>A0A975IBV6_9SPIR</name>
<protein>
    <submittedName>
        <fullName evidence="7">ABC transporter permease</fullName>
    </submittedName>
</protein>
<sequence>MHGIIQYILSVDFLNSILRMSTPLMFVAMAAVVGAKADILCIAYEGMMLVAAFGGTVGSAFTQSLLAGTVIGLASGMLIAAVFAYFVLVLNTKPMLVGLALNMLGSGGTIYFMYMLTGSKANTSSLKSLSFPSINIPLIENIPYLGEIVSGQNLLTYLSFLSVLLVYVLIYKMPLGLRIRSVGEDPAVAESVGINVVKTKFTALMISGFLASLGGMFMTMGYLSSFTRDIVSGRGFIGIAAQNLGRGHPGLTMLCTIIFGGATAIGNVAQSYRMPNQLANMLPYVVTMIGLMFTSSSFDGKKHKTVRSKK</sequence>
<dbReference type="AlphaFoldDB" id="A0A975IBV6"/>
<feature type="transmembrane region" description="Helical" evidence="6">
    <location>
        <begin position="42"/>
        <end position="61"/>
    </location>
</feature>
<evidence type="ECO:0000313" key="8">
    <source>
        <dbReference type="Proteomes" id="UP000671995"/>
    </source>
</evidence>
<dbReference type="EMBL" id="CP054257">
    <property type="protein sequence ID" value="QTQ11188.1"/>
    <property type="molecule type" value="Genomic_DNA"/>
</dbReference>
<reference evidence="7" key="2">
    <citation type="journal article" date="2021" name="Microbiol. Resour. Announc.">
        <title>Complete Genome Sequences of Three Human Oral Treponema parvum Isolates.</title>
        <authorList>
            <person name="Zeng H."/>
            <person name="Watt R.M."/>
        </authorList>
    </citation>
    <scope>NUCLEOTIDE SEQUENCE</scope>
    <source>
        <strain evidence="7">ATCC 700773</strain>
    </source>
</reference>
<evidence type="ECO:0000256" key="3">
    <source>
        <dbReference type="ARBA" id="ARBA00022692"/>
    </source>
</evidence>
<reference evidence="7" key="1">
    <citation type="submission" date="2020-05" db="EMBL/GenBank/DDBJ databases">
        <authorList>
            <person name="Zeng H."/>
            <person name="Chan Y.K."/>
            <person name="Watt R.M."/>
        </authorList>
    </citation>
    <scope>NUCLEOTIDE SEQUENCE</scope>
    <source>
        <strain evidence="7">ATCC 700773</strain>
    </source>
</reference>
<keyword evidence="4 6" id="KW-1133">Transmembrane helix</keyword>
<evidence type="ECO:0000313" key="7">
    <source>
        <dbReference type="EMBL" id="QTQ11188.1"/>
    </source>
</evidence>
<keyword evidence="5 6" id="KW-0472">Membrane</keyword>
<evidence type="ECO:0000256" key="2">
    <source>
        <dbReference type="ARBA" id="ARBA00022475"/>
    </source>
</evidence>
<dbReference type="PANTHER" id="PTHR43370">
    <property type="entry name" value="SUGAR ABC TRANSPORTER INTEGRAL MEMBRANE PROTEIN-RELATED"/>
    <property type="match status" value="1"/>
</dbReference>
<dbReference type="GO" id="GO:0005886">
    <property type="term" value="C:plasma membrane"/>
    <property type="evidence" value="ECO:0007669"/>
    <property type="project" value="UniProtKB-SubCell"/>
</dbReference>
<feature type="transmembrane region" description="Helical" evidence="6">
    <location>
        <begin position="67"/>
        <end position="88"/>
    </location>
</feature>
<keyword evidence="3 6" id="KW-0812">Transmembrane</keyword>
<feature type="transmembrane region" description="Helical" evidence="6">
    <location>
        <begin position="281"/>
        <end position="298"/>
    </location>
</feature>
<evidence type="ECO:0000256" key="1">
    <source>
        <dbReference type="ARBA" id="ARBA00004651"/>
    </source>
</evidence>
<dbReference type="Pfam" id="PF02653">
    <property type="entry name" value="BPD_transp_2"/>
    <property type="match status" value="1"/>
</dbReference>
<evidence type="ECO:0000256" key="6">
    <source>
        <dbReference type="SAM" id="Phobius"/>
    </source>
</evidence>
<dbReference type="GO" id="GO:0022857">
    <property type="term" value="F:transmembrane transporter activity"/>
    <property type="evidence" value="ECO:0007669"/>
    <property type="project" value="InterPro"/>
</dbReference>
<feature type="transmembrane region" description="Helical" evidence="6">
    <location>
        <begin position="154"/>
        <end position="171"/>
    </location>
</feature>
<dbReference type="RefSeq" id="WP_210117984.1">
    <property type="nucleotide sequence ID" value="NZ_CP054257.1"/>
</dbReference>
<proteinExistence type="predicted"/>
<evidence type="ECO:0000256" key="4">
    <source>
        <dbReference type="ARBA" id="ARBA00022989"/>
    </source>
</evidence>
<feature type="transmembrane region" description="Helical" evidence="6">
    <location>
        <begin position="17"/>
        <end position="35"/>
    </location>
</feature>
<dbReference type="Proteomes" id="UP000671995">
    <property type="component" value="Chromosome"/>
</dbReference>
<dbReference type="InterPro" id="IPR001851">
    <property type="entry name" value="ABC_transp_permease"/>
</dbReference>